<gene>
    <name evidence="2" type="ORF">QO034_13595</name>
</gene>
<comment type="caution">
    <text evidence="2">The sequence shown here is derived from an EMBL/GenBank/DDBJ whole genome shotgun (WGS) entry which is preliminary data.</text>
</comment>
<proteinExistence type="predicted"/>
<dbReference type="RefSeq" id="WP_284486085.1">
    <property type="nucleotide sequence ID" value="NZ_JASNJE010000016.1"/>
</dbReference>
<keyword evidence="3" id="KW-1185">Reference proteome</keyword>
<sequence>MSRSLSRSIAFLAGALMLSVPAARADTPVSYTDNGRTLFSFDAPDFWTVHVGGPRDLVDPATDEARAVGRVIGLQPATEPRLWVGFISPYGVNSFSQVQDYLKDIGPFLVEDAVVDRRNARTVAGRTARTISGQGRRNGKAVAFTAVAIDLPNDRMAVSVVVMEAGLDPARVEDVNRMFASLRVGR</sequence>
<dbReference type="Proteomes" id="UP001227126">
    <property type="component" value="Unassembled WGS sequence"/>
</dbReference>
<name>A0ABT7FG99_9RHOB</name>
<accession>A0ABT7FG99</accession>
<keyword evidence="1" id="KW-0732">Signal</keyword>
<evidence type="ECO:0000256" key="1">
    <source>
        <dbReference type="SAM" id="SignalP"/>
    </source>
</evidence>
<feature type="chain" id="PRO_5046193974" evidence="1">
    <location>
        <begin position="26"/>
        <end position="186"/>
    </location>
</feature>
<organism evidence="2 3">
    <name type="scientific">Sedimentitalea xiamensis</name>
    <dbReference type="NCBI Taxonomy" id="3050037"/>
    <lineage>
        <taxon>Bacteria</taxon>
        <taxon>Pseudomonadati</taxon>
        <taxon>Pseudomonadota</taxon>
        <taxon>Alphaproteobacteria</taxon>
        <taxon>Rhodobacterales</taxon>
        <taxon>Paracoccaceae</taxon>
        <taxon>Sedimentitalea</taxon>
    </lineage>
</organism>
<evidence type="ECO:0000313" key="2">
    <source>
        <dbReference type="EMBL" id="MDK3074151.1"/>
    </source>
</evidence>
<dbReference type="EMBL" id="JASNJE010000016">
    <property type="protein sequence ID" value="MDK3074151.1"/>
    <property type="molecule type" value="Genomic_DNA"/>
</dbReference>
<feature type="signal peptide" evidence="1">
    <location>
        <begin position="1"/>
        <end position="25"/>
    </location>
</feature>
<protein>
    <submittedName>
        <fullName evidence="2">Uncharacterized protein</fullName>
    </submittedName>
</protein>
<evidence type="ECO:0000313" key="3">
    <source>
        <dbReference type="Proteomes" id="UP001227126"/>
    </source>
</evidence>
<reference evidence="2 3" key="1">
    <citation type="submission" date="2023-05" db="EMBL/GenBank/DDBJ databases">
        <title>Sedimentitalea sp. nov. JM2-8.</title>
        <authorList>
            <person name="Huang J."/>
        </authorList>
    </citation>
    <scope>NUCLEOTIDE SEQUENCE [LARGE SCALE GENOMIC DNA]</scope>
    <source>
        <strain evidence="2 3">JM2-8</strain>
    </source>
</reference>